<evidence type="ECO:0000256" key="3">
    <source>
        <dbReference type="ARBA" id="ARBA00022448"/>
    </source>
</evidence>
<keyword evidence="6 12" id="KW-1133">Transmembrane helix</keyword>
<accession>A0A2W2BLB2</accession>
<evidence type="ECO:0000256" key="12">
    <source>
        <dbReference type="SAM" id="Phobius"/>
    </source>
</evidence>
<dbReference type="Gene3D" id="1.20.1730.10">
    <property type="entry name" value="Sodium/glucose cotransporter"/>
    <property type="match status" value="1"/>
</dbReference>
<evidence type="ECO:0000256" key="2">
    <source>
        <dbReference type="ARBA" id="ARBA00006434"/>
    </source>
</evidence>
<keyword evidence="9 12" id="KW-0472">Membrane</keyword>
<feature type="transmembrane region" description="Helical" evidence="12">
    <location>
        <begin position="470"/>
        <end position="490"/>
    </location>
</feature>
<keyword evidence="10" id="KW-0739">Sodium transport</keyword>
<feature type="transmembrane region" description="Helical" evidence="12">
    <location>
        <begin position="42"/>
        <end position="62"/>
    </location>
</feature>
<dbReference type="InterPro" id="IPR038377">
    <property type="entry name" value="Na/Glc_symporter_sf"/>
</dbReference>
<feature type="transmembrane region" description="Helical" evidence="12">
    <location>
        <begin position="496"/>
        <end position="517"/>
    </location>
</feature>
<dbReference type="PROSITE" id="PS50283">
    <property type="entry name" value="NA_SOLUT_SYMP_3"/>
    <property type="match status" value="1"/>
</dbReference>
<keyword evidence="5 12" id="KW-0812">Transmembrane</keyword>
<keyword evidence="4" id="KW-1003">Cell membrane</keyword>
<evidence type="ECO:0000256" key="8">
    <source>
        <dbReference type="ARBA" id="ARBA00023065"/>
    </source>
</evidence>
<evidence type="ECO:0000256" key="11">
    <source>
        <dbReference type="RuleBase" id="RU362091"/>
    </source>
</evidence>
<reference evidence="13 14" key="1">
    <citation type="submission" date="2018-06" db="EMBL/GenBank/DDBJ databases">
        <title>Mucibacter soli gen. nov., sp. nov., a new member of the family Chitinophagaceae producing mucin.</title>
        <authorList>
            <person name="Kim M.-K."/>
            <person name="Park S."/>
            <person name="Kim T.-S."/>
            <person name="Joung Y."/>
            <person name="Han J.-H."/>
            <person name="Kim S.B."/>
        </authorList>
    </citation>
    <scope>NUCLEOTIDE SEQUENCE [LARGE SCALE GENOMIC DNA]</scope>
    <source>
        <strain evidence="13 14">R1-15</strain>
    </source>
</reference>
<comment type="caution">
    <text evidence="13">The sequence shown here is derived from an EMBL/GenBank/DDBJ whole genome shotgun (WGS) entry which is preliminary data.</text>
</comment>
<dbReference type="GO" id="GO:0005886">
    <property type="term" value="C:plasma membrane"/>
    <property type="evidence" value="ECO:0007669"/>
    <property type="project" value="UniProtKB-SubCell"/>
</dbReference>
<evidence type="ECO:0000313" key="14">
    <source>
        <dbReference type="Proteomes" id="UP000248745"/>
    </source>
</evidence>
<feature type="transmembrane region" description="Helical" evidence="12">
    <location>
        <begin position="524"/>
        <end position="542"/>
    </location>
</feature>
<dbReference type="GO" id="GO:0015293">
    <property type="term" value="F:symporter activity"/>
    <property type="evidence" value="ECO:0007669"/>
    <property type="project" value="TreeGrafter"/>
</dbReference>
<gene>
    <name evidence="13" type="ORF">DN068_04150</name>
</gene>
<feature type="transmembrane region" description="Helical" evidence="12">
    <location>
        <begin position="412"/>
        <end position="432"/>
    </location>
</feature>
<feature type="transmembrane region" description="Helical" evidence="12">
    <location>
        <begin position="6"/>
        <end position="22"/>
    </location>
</feature>
<dbReference type="Pfam" id="PF00474">
    <property type="entry name" value="SSF"/>
    <property type="match status" value="2"/>
</dbReference>
<feature type="transmembrane region" description="Helical" evidence="12">
    <location>
        <begin position="548"/>
        <end position="570"/>
    </location>
</feature>
<evidence type="ECO:0000313" key="13">
    <source>
        <dbReference type="EMBL" id="PZF74216.1"/>
    </source>
</evidence>
<dbReference type="CDD" id="cd11494">
    <property type="entry name" value="SLC5sbd_NIS-like_u2"/>
    <property type="match status" value="1"/>
</dbReference>
<dbReference type="AlphaFoldDB" id="A0A2W2BLB2"/>
<feature type="transmembrane region" description="Helical" evidence="12">
    <location>
        <begin position="276"/>
        <end position="301"/>
    </location>
</feature>
<name>A0A2W2BLB2_9BACT</name>
<sequence length="597" mass="66426">MSTADWIVLVATLTLIVVYGLYKSRTTRNMEGYFLSNRSMPWWLVLLSIMGTQASAITFLGATGQGFASGMGFVQYYFGLPLAMIIISISFVPIFNKLKIFTAYEYLEQRFDLKTRTFTSGLFLLSRGFSTGISIYAPSIILSSLFGWNIYWTNLFMGGLLIMYTVSGGARAVAYTLQLQLCIIFAAMVATGYFIVHQLPQNIGFTDALKISGAAGKLKVISSGVTDSHFNWKDKYNLASGLIGGFFLALSYFGTDQSQVGRYLTAKNMTQSRLGLLMNGLVKIPMQFLILLLGTLVFSYYQFNKGPIFFNSAVNERKFNPQQRAELQGLQQQFDEAGKTQKVYATQYINAFQKQAADAPVWKEKLTATNQHIDSIRIAYKQSLHKADASVDINDTNYIFIRFVIDTLPKGLVGLLIAIVFLSAWGSIAAALNSLSSCTMVDIYCRFGKGVKYPDNETMEEERKYRLSRWITLGWGLFCIVVSMFCSRVGSLIEAVNIFGSLFYGVILGIFLVAFYMKRINGNAVFIAAIITEIMVVTLFVLDNMNIIGFGFLWLNAAGALGVMVFSLLIHIVASRKDLPSPAVETIAVENVDNDQF</sequence>
<comment type="subcellular location">
    <subcellularLocation>
        <location evidence="1">Cell membrane</location>
        <topology evidence="1">Multi-pass membrane protein</topology>
    </subcellularLocation>
</comment>
<feature type="transmembrane region" description="Helical" evidence="12">
    <location>
        <begin position="236"/>
        <end position="255"/>
    </location>
</feature>
<evidence type="ECO:0000256" key="7">
    <source>
        <dbReference type="ARBA" id="ARBA00023053"/>
    </source>
</evidence>
<dbReference type="OrthoDB" id="9803597at2"/>
<evidence type="ECO:0000256" key="6">
    <source>
        <dbReference type="ARBA" id="ARBA00022989"/>
    </source>
</evidence>
<feature type="transmembrane region" description="Helical" evidence="12">
    <location>
        <begin position="149"/>
        <end position="166"/>
    </location>
</feature>
<dbReference type="InterPro" id="IPR001734">
    <property type="entry name" value="Na/solute_symporter"/>
</dbReference>
<feature type="transmembrane region" description="Helical" evidence="12">
    <location>
        <begin position="74"/>
        <end position="96"/>
    </location>
</feature>
<dbReference type="EMBL" id="QKTW01000006">
    <property type="protein sequence ID" value="PZF74216.1"/>
    <property type="molecule type" value="Genomic_DNA"/>
</dbReference>
<evidence type="ECO:0000256" key="1">
    <source>
        <dbReference type="ARBA" id="ARBA00004651"/>
    </source>
</evidence>
<organism evidence="13 14">
    <name type="scientific">Taibaiella soli</name>
    <dbReference type="NCBI Taxonomy" id="1649169"/>
    <lineage>
        <taxon>Bacteria</taxon>
        <taxon>Pseudomonadati</taxon>
        <taxon>Bacteroidota</taxon>
        <taxon>Chitinophagia</taxon>
        <taxon>Chitinophagales</taxon>
        <taxon>Chitinophagaceae</taxon>
        <taxon>Taibaiella</taxon>
    </lineage>
</organism>
<keyword evidence="3" id="KW-0813">Transport</keyword>
<proteinExistence type="inferred from homology"/>
<protein>
    <submittedName>
        <fullName evidence="13">Sodium:solute symporter</fullName>
    </submittedName>
</protein>
<keyword evidence="7" id="KW-0915">Sodium</keyword>
<comment type="similarity">
    <text evidence="2 11">Belongs to the sodium:solute symporter (SSF) (TC 2.A.21) family.</text>
</comment>
<dbReference type="RefSeq" id="WP_110997632.1">
    <property type="nucleotide sequence ID" value="NZ_QKTW01000006.1"/>
</dbReference>
<feature type="transmembrane region" description="Helical" evidence="12">
    <location>
        <begin position="117"/>
        <end position="137"/>
    </location>
</feature>
<evidence type="ECO:0000256" key="10">
    <source>
        <dbReference type="ARBA" id="ARBA00023201"/>
    </source>
</evidence>
<dbReference type="PANTHER" id="PTHR42985">
    <property type="entry name" value="SODIUM-COUPLED MONOCARBOXYLATE TRANSPORTER"/>
    <property type="match status" value="1"/>
</dbReference>
<keyword evidence="8" id="KW-0406">Ion transport</keyword>
<keyword evidence="14" id="KW-1185">Reference proteome</keyword>
<dbReference type="InterPro" id="IPR051163">
    <property type="entry name" value="Sodium:Solute_Symporter_SSF"/>
</dbReference>
<feature type="transmembrane region" description="Helical" evidence="12">
    <location>
        <begin position="173"/>
        <end position="196"/>
    </location>
</feature>
<dbReference type="Proteomes" id="UP000248745">
    <property type="component" value="Unassembled WGS sequence"/>
</dbReference>
<dbReference type="GO" id="GO:0006814">
    <property type="term" value="P:sodium ion transport"/>
    <property type="evidence" value="ECO:0007669"/>
    <property type="project" value="UniProtKB-KW"/>
</dbReference>
<dbReference type="PANTHER" id="PTHR42985:SF40">
    <property type="entry name" value="LD47995P-RELATED"/>
    <property type="match status" value="1"/>
</dbReference>
<evidence type="ECO:0000256" key="9">
    <source>
        <dbReference type="ARBA" id="ARBA00023136"/>
    </source>
</evidence>
<evidence type="ECO:0000256" key="4">
    <source>
        <dbReference type="ARBA" id="ARBA00022475"/>
    </source>
</evidence>
<evidence type="ECO:0000256" key="5">
    <source>
        <dbReference type="ARBA" id="ARBA00022692"/>
    </source>
</evidence>